<dbReference type="RefSeq" id="WP_244747482.1">
    <property type="nucleotide sequence ID" value="NZ_CP095071.1"/>
</dbReference>
<dbReference type="Pfam" id="PF13007">
    <property type="entry name" value="LZ_Tnp_IS66"/>
    <property type="match status" value="1"/>
</dbReference>
<keyword evidence="3" id="KW-1185">Reference proteome</keyword>
<feature type="domain" description="Transposase TnpC homeodomain" evidence="1">
    <location>
        <begin position="2"/>
        <end position="57"/>
    </location>
</feature>
<dbReference type="Proteomes" id="UP000831537">
    <property type="component" value="Chromosome"/>
</dbReference>
<reference evidence="2 3" key="1">
    <citation type="submission" date="2022-04" db="EMBL/GenBank/DDBJ databases">
        <title>Gracilibacillus sp. isolated from saltern.</title>
        <authorList>
            <person name="Won M."/>
            <person name="Lee C.-M."/>
            <person name="Woen H.-Y."/>
            <person name="Kwon S.-W."/>
        </authorList>
    </citation>
    <scope>NUCLEOTIDE SEQUENCE [LARGE SCALE GENOMIC DNA]</scope>
    <source>
        <strain evidence="2 3">SSPM10-3</strain>
    </source>
</reference>
<sequence length="57" mass="6652">MREQAEYLTQKLFGKSKESIPTDDNQLSLFDAPEAPIPLEEEKETITYHRKKSKGRK</sequence>
<evidence type="ECO:0000313" key="3">
    <source>
        <dbReference type="Proteomes" id="UP000831537"/>
    </source>
</evidence>
<organism evidence="2 3">
    <name type="scientific">Gracilibacillus salinarum</name>
    <dbReference type="NCBI Taxonomy" id="2932255"/>
    <lineage>
        <taxon>Bacteria</taxon>
        <taxon>Bacillati</taxon>
        <taxon>Bacillota</taxon>
        <taxon>Bacilli</taxon>
        <taxon>Bacillales</taxon>
        <taxon>Bacillaceae</taxon>
        <taxon>Gracilibacillus</taxon>
    </lineage>
</organism>
<accession>A0ABY4GRP3</accession>
<proteinExistence type="predicted"/>
<dbReference type="EMBL" id="CP095071">
    <property type="protein sequence ID" value="UOQ87040.1"/>
    <property type="molecule type" value="Genomic_DNA"/>
</dbReference>
<gene>
    <name evidence="2" type="ORF">MUN87_09230</name>
</gene>
<dbReference type="InterPro" id="IPR024463">
    <property type="entry name" value="Transposase_TnpC_homeodom"/>
</dbReference>
<evidence type="ECO:0000313" key="2">
    <source>
        <dbReference type="EMBL" id="UOQ87040.1"/>
    </source>
</evidence>
<evidence type="ECO:0000259" key="1">
    <source>
        <dbReference type="Pfam" id="PF13007"/>
    </source>
</evidence>
<protein>
    <submittedName>
        <fullName evidence="2">Transposase</fullName>
    </submittedName>
</protein>
<name>A0ABY4GRP3_9BACI</name>